<comment type="caution">
    <text evidence="6">The sequence shown here is derived from an EMBL/GenBank/DDBJ whole genome shotgun (WGS) entry which is preliminary data.</text>
</comment>
<evidence type="ECO:0000313" key="7">
    <source>
        <dbReference type="Proteomes" id="UP000316649"/>
    </source>
</evidence>
<dbReference type="PANTHER" id="PTHR45138:SF9">
    <property type="entry name" value="DIGUANYLATE CYCLASE DGCM-RELATED"/>
    <property type="match status" value="1"/>
</dbReference>
<feature type="transmembrane region" description="Helical" evidence="4">
    <location>
        <begin position="67"/>
        <end position="86"/>
    </location>
</feature>
<name>A0A558DXA5_9GAMM</name>
<feature type="transmembrane region" description="Helical" evidence="4">
    <location>
        <begin position="98"/>
        <end position="116"/>
    </location>
</feature>
<gene>
    <name evidence="6" type="ORF">FHP88_14775</name>
</gene>
<feature type="transmembrane region" description="Helical" evidence="4">
    <location>
        <begin position="40"/>
        <end position="61"/>
    </location>
</feature>
<keyword evidence="7" id="KW-1185">Reference proteome</keyword>
<evidence type="ECO:0000256" key="2">
    <source>
        <dbReference type="ARBA" id="ARBA00012528"/>
    </source>
</evidence>
<dbReference type="InterPro" id="IPR043128">
    <property type="entry name" value="Rev_trsase/Diguanyl_cyclase"/>
</dbReference>
<feature type="transmembrane region" description="Helical" evidence="4">
    <location>
        <begin position="177"/>
        <end position="197"/>
    </location>
</feature>
<comment type="catalytic activity">
    <reaction evidence="3">
        <text>2 GTP = 3',3'-c-di-GMP + 2 diphosphate</text>
        <dbReference type="Rhea" id="RHEA:24898"/>
        <dbReference type="ChEBI" id="CHEBI:33019"/>
        <dbReference type="ChEBI" id="CHEBI:37565"/>
        <dbReference type="ChEBI" id="CHEBI:58805"/>
        <dbReference type="EC" id="2.7.7.65"/>
    </reaction>
</comment>
<dbReference type="AlphaFoldDB" id="A0A558DXA5"/>
<dbReference type="SUPFAM" id="SSF55073">
    <property type="entry name" value="Nucleotide cyclase"/>
    <property type="match status" value="1"/>
</dbReference>
<dbReference type="Pfam" id="PF00990">
    <property type="entry name" value="GGDEF"/>
    <property type="match status" value="1"/>
</dbReference>
<evidence type="ECO:0000313" key="6">
    <source>
        <dbReference type="EMBL" id="TVO70727.1"/>
    </source>
</evidence>
<evidence type="ECO:0000256" key="1">
    <source>
        <dbReference type="ARBA" id="ARBA00001946"/>
    </source>
</evidence>
<dbReference type="EMBL" id="VMNH01000023">
    <property type="protein sequence ID" value="TVO70727.1"/>
    <property type="molecule type" value="Genomic_DNA"/>
</dbReference>
<feature type="domain" description="GGDEF" evidence="5">
    <location>
        <begin position="252"/>
        <end position="383"/>
    </location>
</feature>
<organism evidence="6 7">
    <name type="scientific">Sedimenticola selenatireducens</name>
    <dbReference type="NCBI Taxonomy" id="191960"/>
    <lineage>
        <taxon>Bacteria</taxon>
        <taxon>Pseudomonadati</taxon>
        <taxon>Pseudomonadota</taxon>
        <taxon>Gammaproteobacteria</taxon>
        <taxon>Chromatiales</taxon>
        <taxon>Sedimenticolaceae</taxon>
        <taxon>Sedimenticola</taxon>
    </lineage>
</organism>
<feature type="transmembrane region" description="Helical" evidence="4">
    <location>
        <begin position="145"/>
        <end position="165"/>
    </location>
</feature>
<proteinExistence type="predicted"/>
<keyword evidence="4" id="KW-0812">Transmembrane</keyword>
<dbReference type="PROSITE" id="PS50887">
    <property type="entry name" value="GGDEF"/>
    <property type="match status" value="1"/>
</dbReference>
<dbReference type="NCBIfam" id="TIGR00254">
    <property type="entry name" value="GGDEF"/>
    <property type="match status" value="1"/>
</dbReference>
<dbReference type="InterPro" id="IPR000160">
    <property type="entry name" value="GGDEF_dom"/>
</dbReference>
<dbReference type="CDD" id="cd01949">
    <property type="entry name" value="GGDEF"/>
    <property type="match status" value="1"/>
</dbReference>
<evidence type="ECO:0000259" key="5">
    <source>
        <dbReference type="PROSITE" id="PS50887"/>
    </source>
</evidence>
<dbReference type="GO" id="GO:0052621">
    <property type="term" value="F:diguanylate cyclase activity"/>
    <property type="evidence" value="ECO:0007669"/>
    <property type="project" value="UniProtKB-EC"/>
</dbReference>
<reference evidence="6 7" key="1">
    <citation type="submission" date="2019-07" db="EMBL/GenBank/DDBJ databases">
        <title>The pathways for chlorine oxyanion respiration interact through the shared metabolite chlorate.</title>
        <authorList>
            <person name="Barnum T.P."/>
            <person name="Cheng Y."/>
            <person name="Hill K.A."/>
            <person name="Lucas L.N."/>
            <person name="Carlson H.K."/>
            <person name="Coates J.D."/>
        </authorList>
    </citation>
    <scope>NUCLEOTIDE SEQUENCE [LARGE SCALE GENOMIC DNA]</scope>
    <source>
        <strain evidence="6 7">BK-1</strain>
    </source>
</reference>
<dbReference type="Gene3D" id="3.30.70.270">
    <property type="match status" value="1"/>
</dbReference>
<protein>
    <recommendedName>
        <fullName evidence="2">diguanylate cyclase</fullName>
        <ecNumber evidence="2">2.7.7.65</ecNumber>
    </recommendedName>
</protein>
<evidence type="ECO:0000256" key="3">
    <source>
        <dbReference type="ARBA" id="ARBA00034247"/>
    </source>
</evidence>
<dbReference type="Proteomes" id="UP000316649">
    <property type="component" value="Unassembled WGS sequence"/>
</dbReference>
<keyword evidence="4" id="KW-1133">Transmembrane helix</keyword>
<evidence type="ECO:0000256" key="4">
    <source>
        <dbReference type="SAM" id="Phobius"/>
    </source>
</evidence>
<dbReference type="EC" id="2.7.7.65" evidence="2"/>
<dbReference type="InterPro" id="IPR029787">
    <property type="entry name" value="Nucleotide_cyclase"/>
</dbReference>
<dbReference type="PANTHER" id="PTHR45138">
    <property type="entry name" value="REGULATORY COMPONENTS OF SENSORY TRANSDUCTION SYSTEM"/>
    <property type="match status" value="1"/>
</dbReference>
<dbReference type="OrthoDB" id="9803824at2"/>
<dbReference type="InterPro" id="IPR050469">
    <property type="entry name" value="Diguanylate_Cyclase"/>
</dbReference>
<sequence length="387" mass="44638">MWCMIGQPKEKPYMDHQEIIERENQAMRATYAQQLRFRRYLMAVTSYLIGAFMVGLLVWLGYLTMEYYLYFIGLMVLINALFFVLFKTGLNLRFSDPSLTSLQIVASTILTVQISYLVTDGRGILLLLYLTSHLFGVFRLSFRQFLLLDAFSIAAYGLMLQLLIQNRPETIDINLEILYWAALIIVLPSFALMGAYLNRLRERLNERNTHLNKALKKIQELAVTDELTGLHNRRSIMSELSKEWERTERSGNHFCIALMDLDLFKEINDTYGHHAGDTVLKRFASLVSKELRSPDSIGRYGGEEFLLIMPNTRIIEAKTVTERIREKVAGYTHDDIDQGLTIHVSIGIAEYQNQSTQELLKQADTALYESKNNGRNRVSIHTTHLFD</sequence>
<dbReference type="FunFam" id="3.30.70.270:FF:000001">
    <property type="entry name" value="Diguanylate cyclase domain protein"/>
    <property type="match status" value="1"/>
</dbReference>
<accession>A0A558DXA5</accession>
<comment type="cofactor">
    <cofactor evidence="1">
        <name>Mg(2+)</name>
        <dbReference type="ChEBI" id="CHEBI:18420"/>
    </cofactor>
</comment>
<dbReference type="SMART" id="SM00267">
    <property type="entry name" value="GGDEF"/>
    <property type="match status" value="1"/>
</dbReference>
<keyword evidence="4" id="KW-0472">Membrane</keyword>
<feature type="transmembrane region" description="Helical" evidence="4">
    <location>
        <begin position="122"/>
        <end position="138"/>
    </location>
</feature>